<evidence type="ECO:0000313" key="2">
    <source>
        <dbReference type="Proteomes" id="UP001151760"/>
    </source>
</evidence>
<comment type="caution">
    <text evidence="1">The sequence shown here is derived from an EMBL/GenBank/DDBJ whole genome shotgun (WGS) entry which is preliminary data.</text>
</comment>
<reference evidence="1" key="2">
    <citation type="submission" date="2022-01" db="EMBL/GenBank/DDBJ databases">
        <authorList>
            <person name="Yamashiro T."/>
            <person name="Shiraishi A."/>
            <person name="Satake H."/>
            <person name="Nakayama K."/>
        </authorList>
    </citation>
    <scope>NUCLEOTIDE SEQUENCE</scope>
</reference>
<dbReference type="EMBL" id="BQNB010009393">
    <property type="protein sequence ID" value="GJS62904.1"/>
    <property type="molecule type" value="Genomic_DNA"/>
</dbReference>
<gene>
    <name evidence="1" type="ORF">Tco_0677468</name>
</gene>
<organism evidence="1 2">
    <name type="scientific">Tanacetum coccineum</name>
    <dbReference type="NCBI Taxonomy" id="301880"/>
    <lineage>
        <taxon>Eukaryota</taxon>
        <taxon>Viridiplantae</taxon>
        <taxon>Streptophyta</taxon>
        <taxon>Embryophyta</taxon>
        <taxon>Tracheophyta</taxon>
        <taxon>Spermatophyta</taxon>
        <taxon>Magnoliopsida</taxon>
        <taxon>eudicotyledons</taxon>
        <taxon>Gunneridae</taxon>
        <taxon>Pentapetalae</taxon>
        <taxon>asterids</taxon>
        <taxon>campanulids</taxon>
        <taxon>Asterales</taxon>
        <taxon>Asteraceae</taxon>
        <taxon>Asteroideae</taxon>
        <taxon>Anthemideae</taxon>
        <taxon>Anthemidinae</taxon>
        <taxon>Tanacetum</taxon>
    </lineage>
</organism>
<accession>A0ABQ4XCA7</accession>
<proteinExistence type="predicted"/>
<dbReference type="Proteomes" id="UP001151760">
    <property type="component" value="Unassembled WGS sequence"/>
</dbReference>
<protein>
    <submittedName>
        <fullName evidence="1">Uncharacterized protein</fullName>
    </submittedName>
</protein>
<keyword evidence="2" id="KW-1185">Reference proteome</keyword>
<reference evidence="1" key="1">
    <citation type="journal article" date="2022" name="Int. J. Mol. Sci.">
        <title>Draft Genome of Tanacetum Coccineum: Genomic Comparison of Closely Related Tanacetum-Family Plants.</title>
        <authorList>
            <person name="Yamashiro T."/>
            <person name="Shiraishi A."/>
            <person name="Nakayama K."/>
            <person name="Satake H."/>
        </authorList>
    </citation>
    <scope>NUCLEOTIDE SEQUENCE</scope>
</reference>
<sequence>MPQVGLDLVKSRDHFPTSISWTPGACKPLSDGIGNVDSAASLIMAIDALVWGSTIGSGSGSGSGWEVDGDSALNRIIAAL</sequence>
<name>A0ABQ4XCA7_9ASTR</name>
<evidence type="ECO:0000313" key="1">
    <source>
        <dbReference type="EMBL" id="GJS62904.1"/>
    </source>
</evidence>